<dbReference type="EMBL" id="BA000002">
    <property type="protein sequence ID" value="BAA79851.2"/>
    <property type="molecule type" value="Genomic_DNA"/>
</dbReference>
<reference evidence="2 3" key="1">
    <citation type="journal article" date="1999" name="DNA Res.">
        <title>Complete genome sequence of an aerobic hyper-thermophilic crenarchaeon, Aeropyrum pernix K1.</title>
        <authorList>
            <person name="Kawarabayasi Y."/>
            <person name="Hino Y."/>
            <person name="Horikawa H."/>
            <person name="Yamazaki S."/>
            <person name="Haikawa Y."/>
            <person name="Jin-no K."/>
            <person name="Takahashi M."/>
            <person name="Sekine M."/>
            <person name="Baba S."/>
            <person name="Ankai A."/>
            <person name="Kosugi H."/>
            <person name="Hosoyama A."/>
            <person name="Fukui S."/>
            <person name="Nagai Y."/>
            <person name="Nishijima K."/>
            <person name="Nakazawa H."/>
            <person name="Takamiya M."/>
            <person name="Masuda S."/>
            <person name="Funahashi T."/>
            <person name="Tanaka T."/>
            <person name="Kudoh Y."/>
            <person name="Yamazaki J."/>
            <person name="Kushida N."/>
            <person name="Oguchi A."/>
            <person name="Aoki K."/>
            <person name="Kubota K."/>
            <person name="Nakamura Y."/>
            <person name="Nomura N."/>
            <person name="Sako Y."/>
            <person name="Kikuchi H."/>
        </authorList>
    </citation>
    <scope>NUCLEOTIDE SEQUENCE [LARGE SCALE GENOMIC DNA]</scope>
    <source>
        <strain evidence="3">ATCC 700893 / DSM 11879 / JCM 9820 / NBRC 100138 / K1</strain>
    </source>
</reference>
<name>Q9YDP6_AERPE</name>
<keyword evidence="3" id="KW-1185">Reference proteome</keyword>
<sequence length="155" mass="16963">MSSMIRHRESYILSLIVGVLSASILWLASKGVISPSVYPIMASVSATLLGFVFTAEQLAIMILANENSTVAKILRKHNPGYINELLGLADLTMVSLFSTAIVSGAASIFAFYPKFIAYTTMFLVGVSMMSLLILILNVQKLYHDHFNVDLSSNNR</sequence>
<dbReference type="RefSeq" id="WP_010866029.1">
    <property type="nucleotide sequence ID" value="NC_000854.2"/>
</dbReference>
<organism evidence="2 3">
    <name type="scientific">Aeropyrum pernix (strain ATCC 700893 / DSM 11879 / JCM 9820 / NBRC 100138 / K1)</name>
    <dbReference type="NCBI Taxonomy" id="272557"/>
    <lineage>
        <taxon>Archaea</taxon>
        <taxon>Thermoproteota</taxon>
        <taxon>Thermoprotei</taxon>
        <taxon>Desulfurococcales</taxon>
        <taxon>Desulfurococcaceae</taxon>
        <taxon>Aeropyrum</taxon>
    </lineage>
</organism>
<accession>Q9YDP6</accession>
<gene>
    <name evidence="2" type="ordered locus">APE_0870.1</name>
</gene>
<feature type="transmembrane region" description="Helical" evidence="1">
    <location>
        <begin position="40"/>
        <end position="64"/>
    </location>
</feature>
<dbReference type="EnsemblBacteria" id="BAA79851">
    <property type="protein sequence ID" value="BAA79851"/>
    <property type="gene ID" value="APE_0870.1"/>
</dbReference>
<keyword evidence="1" id="KW-0812">Transmembrane</keyword>
<feature type="transmembrane region" description="Helical" evidence="1">
    <location>
        <begin position="85"/>
        <end position="109"/>
    </location>
</feature>
<dbReference type="GeneID" id="1444965"/>
<feature type="transmembrane region" description="Helical" evidence="1">
    <location>
        <begin position="115"/>
        <end position="136"/>
    </location>
</feature>
<keyword evidence="1" id="KW-0472">Membrane</keyword>
<evidence type="ECO:0000256" key="1">
    <source>
        <dbReference type="SAM" id="Phobius"/>
    </source>
</evidence>
<dbReference type="STRING" id="272557.APE_0870.1"/>
<protein>
    <submittedName>
        <fullName evidence="2">Uncharacterized protein</fullName>
    </submittedName>
</protein>
<dbReference type="Proteomes" id="UP000002518">
    <property type="component" value="Chromosome"/>
</dbReference>
<feature type="transmembrane region" description="Helical" evidence="1">
    <location>
        <begin position="12"/>
        <end position="28"/>
    </location>
</feature>
<dbReference type="PIR" id="C72681">
    <property type="entry name" value="C72681"/>
</dbReference>
<evidence type="ECO:0000313" key="3">
    <source>
        <dbReference type="Proteomes" id="UP000002518"/>
    </source>
</evidence>
<proteinExistence type="predicted"/>
<dbReference type="AlphaFoldDB" id="Q9YDP6"/>
<dbReference type="KEGG" id="ape:APE_0870.1"/>
<keyword evidence="1" id="KW-1133">Transmembrane helix</keyword>
<evidence type="ECO:0000313" key="2">
    <source>
        <dbReference type="EMBL" id="BAA79851.2"/>
    </source>
</evidence>